<dbReference type="GO" id="GO:0000166">
    <property type="term" value="F:nucleotide binding"/>
    <property type="evidence" value="ECO:0007669"/>
    <property type="project" value="InterPro"/>
</dbReference>
<dbReference type="NCBIfam" id="TIGR00592">
    <property type="entry name" value="pol2"/>
    <property type="match status" value="1"/>
</dbReference>
<dbReference type="InterPro" id="IPR042087">
    <property type="entry name" value="DNA_pol_B_thumb"/>
</dbReference>
<dbReference type="AlphaFoldDB" id="A0A650CIV5"/>
<evidence type="ECO:0000259" key="9">
    <source>
        <dbReference type="Pfam" id="PF00136"/>
    </source>
</evidence>
<dbReference type="PRINTS" id="PR00106">
    <property type="entry name" value="DNAPOLB"/>
</dbReference>
<dbReference type="CDD" id="cd05781">
    <property type="entry name" value="DNA_polB_B3_exo"/>
    <property type="match status" value="1"/>
</dbReference>
<keyword evidence="8" id="KW-0175">Coiled coil</keyword>
<dbReference type="GO" id="GO:0003887">
    <property type="term" value="F:DNA-directed DNA polymerase activity"/>
    <property type="evidence" value="ECO:0007669"/>
    <property type="project" value="UniProtKB-KW"/>
</dbReference>
<dbReference type="InterPro" id="IPR006172">
    <property type="entry name" value="DNA-dir_DNA_pol_B"/>
</dbReference>
<dbReference type="InterPro" id="IPR050240">
    <property type="entry name" value="DNA_pol_type-B"/>
</dbReference>
<gene>
    <name evidence="12" type="ORF">D1869_11385</name>
    <name evidence="11" type="ORF">HNQ62_001153</name>
</gene>
<dbReference type="KEGG" id="soh:D1869_11385"/>
<dbReference type="RefSeq" id="WP_156015182.1">
    <property type="nucleotide sequence ID" value="NZ_CP045484.1"/>
</dbReference>
<keyword evidence="2 7" id="KW-0808">Transferase</keyword>
<name>A0A650CIV5_SULOH</name>
<evidence type="ECO:0000256" key="6">
    <source>
        <dbReference type="ARBA" id="ARBA00049244"/>
    </source>
</evidence>
<evidence type="ECO:0000256" key="2">
    <source>
        <dbReference type="ARBA" id="ARBA00022679"/>
    </source>
</evidence>
<feature type="domain" description="DNA-directed DNA polymerase family B multifunctional" evidence="9">
    <location>
        <begin position="380"/>
        <end position="759"/>
    </location>
</feature>
<accession>A0A650CIV5</accession>
<keyword evidence="7" id="KW-0235">DNA replication</keyword>
<dbReference type="Gene3D" id="3.90.1600.10">
    <property type="entry name" value="Palm domain of DNA polymerase"/>
    <property type="match status" value="1"/>
</dbReference>
<feature type="coiled-coil region" evidence="8">
    <location>
        <begin position="473"/>
        <end position="508"/>
    </location>
</feature>
<dbReference type="InterPro" id="IPR012337">
    <property type="entry name" value="RNaseH-like_sf"/>
</dbReference>
<evidence type="ECO:0000256" key="8">
    <source>
        <dbReference type="SAM" id="Coils"/>
    </source>
</evidence>
<dbReference type="Proteomes" id="UP000427373">
    <property type="component" value="Chromosome"/>
</dbReference>
<dbReference type="PANTHER" id="PTHR10322:SF23">
    <property type="entry name" value="DNA POLYMERASE DELTA CATALYTIC SUBUNIT"/>
    <property type="match status" value="1"/>
</dbReference>
<dbReference type="SMART" id="SM00486">
    <property type="entry name" value="POLBc"/>
    <property type="match status" value="1"/>
</dbReference>
<feature type="domain" description="DNA-directed DNA polymerase family B exonuclease" evidence="10">
    <location>
        <begin position="115"/>
        <end position="294"/>
    </location>
</feature>
<dbReference type="Pfam" id="PF03104">
    <property type="entry name" value="DNA_pol_B_exo1"/>
    <property type="match status" value="1"/>
</dbReference>
<protein>
    <recommendedName>
        <fullName evidence="7">DNA polymerase</fullName>
        <ecNumber evidence="7">2.7.7.7</ecNumber>
    </recommendedName>
</protein>
<dbReference type="PANTHER" id="PTHR10322">
    <property type="entry name" value="DNA POLYMERASE CATALYTIC SUBUNIT"/>
    <property type="match status" value="1"/>
</dbReference>
<evidence type="ECO:0000256" key="7">
    <source>
        <dbReference type="RuleBase" id="RU000442"/>
    </source>
</evidence>
<dbReference type="EC" id="2.7.7.7" evidence="7"/>
<dbReference type="InterPro" id="IPR017964">
    <property type="entry name" value="DNA-dir_DNA_pol_B_CS"/>
</dbReference>
<dbReference type="InterPro" id="IPR043502">
    <property type="entry name" value="DNA/RNA_pol_sf"/>
</dbReference>
<dbReference type="InterPro" id="IPR006134">
    <property type="entry name" value="DNA-dir_DNA_pol_B_multi_dom"/>
</dbReference>
<dbReference type="InterPro" id="IPR006133">
    <property type="entry name" value="DNA-dir_DNA_pol_B_exonuc"/>
</dbReference>
<dbReference type="InterPro" id="IPR036397">
    <property type="entry name" value="RNaseH_sf"/>
</dbReference>
<evidence type="ECO:0000313" key="14">
    <source>
        <dbReference type="Proteomes" id="UP000582213"/>
    </source>
</evidence>
<dbReference type="GO" id="GO:0006261">
    <property type="term" value="P:DNA-templated DNA replication"/>
    <property type="evidence" value="ECO:0007669"/>
    <property type="project" value="TreeGrafter"/>
</dbReference>
<dbReference type="EMBL" id="JACHFY010000004">
    <property type="protein sequence ID" value="MBB5253392.1"/>
    <property type="molecule type" value="Genomic_DNA"/>
</dbReference>
<dbReference type="EMBL" id="CP045484">
    <property type="protein sequence ID" value="QGR17713.1"/>
    <property type="molecule type" value="Genomic_DNA"/>
</dbReference>
<evidence type="ECO:0000313" key="11">
    <source>
        <dbReference type="EMBL" id="MBB5253392.1"/>
    </source>
</evidence>
<reference evidence="11 14" key="2">
    <citation type="submission" date="2020-08" db="EMBL/GenBank/DDBJ databases">
        <title>Genomic Encyclopedia of Type Strains, Phase IV (KMG-IV): sequencing the most valuable type-strain genomes for metagenomic binning, comparative biology and taxonomic classification.</title>
        <authorList>
            <person name="Goeker M."/>
        </authorList>
    </citation>
    <scope>NUCLEOTIDE SEQUENCE [LARGE SCALE GENOMIC DNA]</scope>
    <source>
        <strain evidence="11 14">DSM 12421</strain>
    </source>
</reference>
<dbReference type="CDD" id="cd05536">
    <property type="entry name" value="POLBc_B3"/>
    <property type="match status" value="1"/>
</dbReference>
<dbReference type="SUPFAM" id="SSF56672">
    <property type="entry name" value="DNA/RNA polymerases"/>
    <property type="match status" value="1"/>
</dbReference>
<evidence type="ECO:0000256" key="4">
    <source>
        <dbReference type="ARBA" id="ARBA00022932"/>
    </source>
</evidence>
<keyword evidence="3 7" id="KW-0548">Nucleotidyltransferase</keyword>
<reference evidence="12 13" key="1">
    <citation type="submission" date="2019-10" db="EMBL/GenBank/DDBJ databases">
        <title>Genome Sequences from Six Type Strain Members of the Archaeal Family Sulfolobaceae: Acidianus ambivalens, Acidianus infernus, Metallosphaera prunae, Stygiolobus azoricus, Sulfolobus metallicus, and Sulfurisphaera ohwakuensis.</title>
        <authorList>
            <person name="Counts J.A."/>
            <person name="Kelly R.M."/>
        </authorList>
    </citation>
    <scope>NUCLEOTIDE SEQUENCE [LARGE SCALE GENOMIC DNA]</scope>
    <source>
        <strain evidence="12 13">TA-1</strain>
    </source>
</reference>
<comment type="catalytic activity">
    <reaction evidence="6 7">
        <text>DNA(n) + a 2'-deoxyribonucleoside 5'-triphosphate = DNA(n+1) + diphosphate</text>
        <dbReference type="Rhea" id="RHEA:22508"/>
        <dbReference type="Rhea" id="RHEA-COMP:17339"/>
        <dbReference type="Rhea" id="RHEA-COMP:17340"/>
        <dbReference type="ChEBI" id="CHEBI:33019"/>
        <dbReference type="ChEBI" id="CHEBI:61560"/>
        <dbReference type="ChEBI" id="CHEBI:173112"/>
        <dbReference type="EC" id="2.7.7.7"/>
    </reaction>
</comment>
<organism evidence="12 13">
    <name type="scientific">Sulfurisphaera ohwakuensis</name>
    <dbReference type="NCBI Taxonomy" id="69656"/>
    <lineage>
        <taxon>Archaea</taxon>
        <taxon>Thermoproteota</taxon>
        <taxon>Thermoprotei</taxon>
        <taxon>Sulfolobales</taxon>
        <taxon>Sulfolobaceae</taxon>
        <taxon>Sulfurisphaera</taxon>
    </lineage>
</organism>
<dbReference type="Proteomes" id="UP000582213">
    <property type="component" value="Unassembled WGS sequence"/>
</dbReference>
<evidence type="ECO:0000256" key="1">
    <source>
        <dbReference type="ARBA" id="ARBA00005755"/>
    </source>
</evidence>
<dbReference type="Gene3D" id="3.30.420.10">
    <property type="entry name" value="Ribonuclease H-like superfamily/Ribonuclease H"/>
    <property type="match status" value="1"/>
</dbReference>
<dbReference type="Pfam" id="PF00136">
    <property type="entry name" value="DNA_pol_B"/>
    <property type="match status" value="1"/>
</dbReference>
<dbReference type="InterPro" id="IPR023211">
    <property type="entry name" value="DNA_pol_palm_dom_sf"/>
</dbReference>
<evidence type="ECO:0000313" key="13">
    <source>
        <dbReference type="Proteomes" id="UP000427373"/>
    </source>
</evidence>
<keyword evidence="13" id="KW-1185">Reference proteome</keyword>
<dbReference type="OrthoDB" id="323192at2157"/>
<proteinExistence type="inferred from homology"/>
<dbReference type="Gene3D" id="1.10.287.690">
    <property type="entry name" value="Helix hairpin bin"/>
    <property type="match status" value="1"/>
</dbReference>
<dbReference type="Gene3D" id="3.30.342.10">
    <property type="entry name" value="DNA Polymerase, chain B, domain 1"/>
    <property type="match status" value="1"/>
</dbReference>
<dbReference type="Gene3D" id="1.10.132.60">
    <property type="entry name" value="DNA polymerase family B, C-terminal domain"/>
    <property type="match status" value="1"/>
</dbReference>
<evidence type="ECO:0000313" key="12">
    <source>
        <dbReference type="EMBL" id="QGR17713.1"/>
    </source>
</evidence>
<keyword evidence="4 7" id="KW-0239">DNA-directed DNA polymerase</keyword>
<dbReference type="GeneID" id="42801854"/>
<sequence>MIDNFFILDFSYDVVENKPVIYIWVIDKEGNRVVLLEKKFRPYFYALVDDSYNIDEIRKEILKLSKPYSPITSIDVEEKKYFGSPVKVLKIETVIPAYVRVYRDEVAKIKGVKSVLEADIRFYMRYSIDNNLKPFYWIEAEVEEIKENNFRVKKVYELKKINKLYEDKIPELKVLAFDIEVYNKYGSPNPRRDPVIIIGVWTKEGGKQFLADKYDDLRAIREFINFVQTYDPDIIVGYNINNFDWPYLLERANIRGIRLDVGRRVNGEPSQGVYGHYSITGRLNVDLYGFAQSIQEVKVKTLENIADYLGVLPKEKRTIVEWYDIPKYWDDEKKRDILLKYNLDDAKSAYLLGEVFIPFGIELTRISGLPLDQLSMASVGHRVEWLLMREAYKYNELIPNKEEREYESYEGGLVISPLPGIHEEVYVLDFSSMYPSIMIKYNIGPDTLVKGECENCWVSPVGHKFRKEPPGLYKNVLEKLIQERKEVKKLMEKTIDEYDKRVLDARQRALKVMANAFYGYMGWLGARWYSKEGAEAVTAWGRQIISDSAKIAKEKGFTVIYGDTDSIFVKGGGDINSLITEISSKFGLEIKIDKIYKRVFFTENKKRYAGLTEDGKIDIVGFEAVRGDWCDLAKQVQTNVIELILKSGKVEDAIKYVKSVIFDLRRYNFRIEDLIIWKTIDKNLDEYDVTAPHVVAAKKAAKAGYLVSKGVKIGYVIVKGSGKISDKAEPYFLVKEKNKIDVEYYIDKQIIPVALRILEGFGVKESSLKTGGVDILSFFKK</sequence>
<evidence type="ECO:0000256" key="3">
    <source>
        <dbReference type="ARBA" id="ARBA00022695"/>
    </source>
</evidence>
<dbReference type="SUPFAM" id="SSF53098">
    <property type="entry name" value="Ribonuclease H-like"/>
    <property type="match status" value="1"/>
</dbReference>
<dbReference type="PROSITE" id="PS00116">
    <property type="entry name" value="DNA_POLYMERASE_B"/>
    <property type="match status" value="1"/>
</dbReference>
<comment type="similarity">
    <text evidence="1 7">Belongs to the DNA polymerase type-B family.</text>
</comment>
<evidence type="ECO:0000256" key="5">
    <source>
        <dbReference type="ARBA" id="ARBA00023125"/>
    </source>
</evidence>
<keyword evidence="5 7" id="KW-0238">DNA-binding</keyword>
<evidence type="ECO:0000259" key="10">
    <source>
        <dbReference type="Pfam" id="PF03104"/>
    </source>
</evidence>
<dbReference type="GO" id="GO:0003677">
    <property type="term" value="F:DNA binding"/>
    <property type="evidence" value="ECO:0007669"/>
    <property type="project" value="UniProtKB-KW"/>
</dbReference>